<name>A0A5M7BR95_SACHI</name>
<organism evidence="2 3">
    <name type="scientific">Saccharopolyspora hirsuta</name>
    <dbReference type="NCBI Taxonomy" id="1837"/>
    <lineage>
        <taxon>Bacteria</taxon>
        <taxon>Bacillati</taxon>
        <taxon>Actinomycetota</taxon>
        <taxon>Actinomycetes</taxon>
        <taxon>Pseudonocardiales</taxon>
        <taxon>Pseudonocardiaceae</taxon>
        <taxon>Saccharopolyspora</taxon>
    </lineage>
</organism>
<dbReference type="AlphaFoldDB" id="A0A5M7BR95"/>
<comment type="caution">
    <text evidence="2">The sequence shown here is derived from an EMBL/GenBank/DDBJ whole genome shotgun (WGS) entry which is preliminary data.</text>
</comment>
<dbReference type="SMR" id="A0A5M7BR95"/>
<accession>A0A5M7BR95</accession>
<dbReference type="EMBL" id="VWPH01000008">
    <property type="protein sequence ID" value="KAA5831893.1"/>
    <property type="molecule type" value="Genomic_DNA"/>
</dbReference>
<gene>
    <name evidence="2" type="ORF">F1721_18905</name>
</gene>
<feature type="region of interest" description="Disordered" evidence="1">
    <location>
        <begin position="137"/>
        <end position="159"/>
    </location>
</feature>
<reference evidence="2 3" key="1">
    <citation type="submission" date="2019-09" db="EMBL/GenBank/DDBJ databases">
        <title>Draft genome sequence of the thermophilic Saccharopolyspora hirsuta VKM Ac-666T.</title>
        <authorList>
            <person name="Lobastova T.G."/>
            <person name="Fokina V."/>
            <person name="Bragin E.Y."/>
            <person name="Shtratnikova V.Y."/>
            <person name="Starodumova I.P."/>
            <person name="Tarlachkov S.V."/>
            <person name="Donova M.V."/>
        </authorList>
    </citation>
    <scope>NUCLEOTIDE SEQUENCE [LARGE SCALE GENOMIC DNA]</scope>
    <source>
        <strain evidence="2 3">VKM Ac-666</strain>
    </source>
</reference>
<dbReference type="Proteomes" id="UP000323946">
    <property type="component" value="Unassembled WGS sequence"/>
</dbReference>
<dbReference type="RefSeq" id="WP_150068034.1">
    <property type="nucleotide sequence ID" value="NZ_VWPH01000008.1"/>
</dbReference>
<evidence type="ECO:0000313" key="3">
    <source>
        <dbReference type="Proteomes" id="UP000323946"/>
    </source>
</evidence>
<evidence type="ECO:0008006" key="4">
    <source>
        <dbReference type="Google" id="ProtNLM"/>
    </source>
</evidence>
<evidence type="ECO:0000256" key="1">
    <source>
        <dbReference type="SAM" id="MobiDB-lite"/>
    </source>
</evidence>
<sequence length="159" mass="16904">MSEGDGGTYQPVDQRQIEAMRMAPGPAGFMGNMLDVVTRVQDKAALAASQAAGGTMMIDPDQVEKVAQSFEDEARALMDRQLDIHEMAAYGVSASDPVSTQSGQAYSQVVAGDGQAYLDNYVKLAKVLLKAAEDLRDSAKQTRLDDENAADGMRGGELA</sequence>
<evidence type="ECO:0000313" key="2">
    <source>
        <dbReference type="EMBL" id="KAA5831893.1"/>
    </source>
</evidence>
<proteinExistence type="predicted"/>
<feature type="compositionally biased region" description="Basic and acidic residues" evidence="1">
    <location>
        <begin position="137"/>
        <end position="146"/>
    </location>
</feature>
<keyword evidence="3" id="KW-1185">Reference proteome</keyword>
<protein>
    <recommendedName>
        <fullName evidence="4">PE domain-containing protein</fullName>
    </recommendedName>
</protein>
<dbReference type="OrthoDB" id="3695210at2"/>